<dbReference type="SMART" id="SM00239">
    <property type="entry name" value="C2"/>
    <property type="match status" value="1"/>
</dbReference>
<dbReference type="EMBL" id="LATX01002443">
    <property type="protein sequence ID" value="KTB29227.1"/>
    <property type="molecule type" value="Genomic_DNA"/>
</dbReference>
<evidence type="ECO:0000313" key="3">
    <source>
        <dbReference type="EMBL" id="KTB29227.1"/>
    </source>
</evidence>
<dbReference type="Proteomes" id="UP000054988">
    <property type="component" value="Unassembled WGS sequence"/>
</dbReference>
<comment type="caution">
    <text evidence="3">The sequence shown here is derived from an EMBL/GenBank/DDBJ whole genome shotgun (WGS) entry which is preliminary data.</text>
</comment>
<protein>
    <recommendedName>
        <fullName evidence="2">C2 domain-containing protein</fullName>
    </recommendedName>
</protein>
<dbReference type="PROSITE" id="PS50004">
    <property type="entry name" value="C2"/>
    <property type="match status" value="1"/>
</dbReference>
<dbReference type="PANTHER" id="PTHR47800:SF5">
    <property type="entry name" value="FER-1-LIKE PROTEIN 6"/>
    <property type="match status" value="1"/>
</dbReference>
<proteinExistence type="predicted"/>
<name>A0A0W0EYU2_MONRR</name>
<reference evidence="3 4" key="1">
    <citation type="submission" date="2015-12" db="EMBL/GenBank/DDBJ databases">
        <title>Draft genome sequence of Moniliophthora roreri, the causal agent of frosty pod rot of cacao.</title>
        <authorList>
            <person name="Aime M.C."/>
            <person name="Diaz-Valderrama J.R."/>
            <person name="Kijpornyongpan T."/>
            <person name="Phillips-Mora W."/>
        </authorList>
    </citation>
    <scope>NUCLEOTIDE SEQUENCE [LARGE SCALE GENOMIC DNA]</scope>
    <source>
        <strain evidence="3 4">MCA 2952</strain>
    </source>
</reference>
<accession>A0A0W0EYU2</accession>
<evidence type="ECO:0000256" key="1">
    <source>
        <dbReference type="SAM" id="MobiDB-lite"/>
    </source>
</evidence>
<evidence type="ECO:0000259" key="2">
    <source>
        <dbReference type="PROSITE" id="PS50004"/>
    </source>
</evidence>
<dbReference type="CDD" id="cd00030">
    <property type="entry name" value="C2"/>
    <property type="match status" value="1"/>
</dbReference>
<dbReference type="GO" id="GO:0010628">
    <property type="term" value="P:positive regulation of gene expression"/>
    <property type="evidence" value="ECO:0007669"/>
    <property type="project" value="TreeGrafter"/>
</dbReference>
<dbReference type="PANTHER" id="PTHR47800">
    <property type="entry name" value="C2 DOMAIN-CONTAINING PROTEIN"/>
    <property type="match status" value="1"/>
</dbReference>
<dbReference type="SUPFAM" id="SSF49562">
    <property type="entry name" value="C2 domain (Calcium/lipid-binding domain, CaLB)"/>
    <property type="match status" value="1"/>
</dbReference>
<sequence>MPGRRNPLSMTGFVEKVGEAIHQAKSNAHDLATVTKSLAEEKLLDVPYVDLTIQFIGASGIPKMDVVGSADPYFVAKLDNRISFVSTVKINTLTPVWNELWRIKNVPSTADLHVEVLDKDVGAPHDDYIGKFKCSVAPGAKEVEIEGPVFRRNRGTFWLKIESKPSTEFREHTFLFDGPIRYSRHHSPTVGLLTNLDGANARLYSTWKMYLVGVPIFFKDVHQPWNKDYKAAQNIFQGPASIAVRSGIQAGHRMLYARSTSNGFGVIENDKDFITLLHAGSRRPLTLNERSPAEDPEQGTGARNSFNDKRASRTLEPFANRVKPAVYTYIISSEDESFRFSETGAAFFVDFASKHALHSNCAETVRYSGEFHPRPRGGWDAFSDNVSDDEVQWELVLDNNSGTYSPDEAMLPALKHLFEYNFGGFAIVALDHEDEELVKSREACRAYALRCRGVKDDELQPHAGEGEVTLSYQASTRMPHFGPTPEGAKEM</sequence>
<feature type="region of interest" description="Disordered" evidence="1">
    <location>
        <begin position="285"/>
        <end position="310"/>
    </location>
</feature>
<feature type="domain" description="C2" evidence="2">
    <location>
        <begin position="30"/>
        <end position="149"/>
    </location>
</feature>
<dbReference type="InterPro" id="IPR035892">
    <property type="entry name" value="C2_domain_sf"/>
</dbReference>
<evidence type="ECO:0000313" key="4">
    <source>
        <dbReference type="Proteomes" id="UP000054988"/>
    </source>
</evidence>
<dbReference type="AlphaFoldDB" id="A0A0W0EYU2"/>
<dbReference type="Gene3D" id="2.60.40.150">
    <property type="entry name" value="C2 domain"/>
    <property type="match status" value="1"/>
</dbReference>
<dbReference type="InterPro" id="IPR000008">
    <property type="entry name" value="C2_dom"/>
</dbReference>
<dbReference type="eggNOG" id="ENOG502S261">
    <property type="taxonomic scope" value="Eukaryota"/>
</dbReference>
<gene>
    <name evidence="3" type="ORF">WG66_18207</name>
</gene>
<dbReference type="Pfam" id="PF00168">
    <property type="entry name" value="C2"/>
    <property type="match status" value="1"/>
</dbReference>
<organism evidence="3 4">
    <name type="scientific">Moniliophthora roreri</name>
    <name type="common">Frosty pod rot fungus</name>
    <name type="synonym">Monilia roreri</name>
    <dbReference type="NCBI Taxonomy" id="221103"/>
    <lineage>
        <taxon>Eukaryota</taxon>
        <taxon>Fungi</taxon>
        <taxon>Dikarya</taxon>
        <taxon>Basidiomycota</taxon>
        <taxon>Agaricomycotina</taxon>
        <taxon>Agaricomycetes</taxon>
        <taxon>Agaricomycetidae</taxon>
        <taxon>Agaricales</taxon>
        <taxon>Marasmiineae</taxon>
        <taxon>Marasmiaceae</taxon>
        <taxon>Moniliophthora</taxon>
    </lineage>
</organism>